<proteinExistence type="predicted"/>
<accession>A0AAD4FRX6</accession>
<evidence type="ECO:0000256" key="1">
    <source>
        <dbReference type="SAM" id="Phobius"/>
    </source>
</evidence>
<reference evidence="2" key="2">
    <citation type="submission" date="2015-03" db="EMBL/GenBank/DDBJ databases">
        <title>Genome sequence of Pseudoalteromonas citrea.</title>
        <authorList>
            <person name="Xie B.-B."/>
            <person name="Rong J.-C."/>
            <person name="Qin Q.-L."/>
            <person name="Zhang Y.-Z."/>
        </authorList>
    </citation>
    <scope>NUCLEOTIDE SEQUENCE</scope>
    <source>
        <strain evidence="2">DSM 8771</strain>
    </source>
</reference>
<dbReference type="AlphaFoldDB" id="A0AAD4FRX6"/>
<keyword evidence="1" id="KW-0812">Transmembrane</keyword>
<name>A0AAD4FRX6_9GAMM</name>
<evidence type="ECO:0000313" key="2">
    <source>
        <dbReference type="EMBL" id="KAF7771261.1"/>
    </source>
</evidence>
<reference evidence="2" key="1">
    <citation type="journal article" date="2012" name="J. Bacteriol.">
        <title>Genome sequences of type strains of seven species of the marine bacterium Pseudoalteromonas.</title>
        <authorList>
            <person name="Xie B.B."/>
            <person name="Shu Y.L."/>
            <person name="Qin Q.L."/>
            <person name="Rong J.C."/>
            <person name="Zhang X.Y."/>
            <person name="Chen X.L."/>
            <person name="Shi M."/>
            <person name="He H.L."/>
            <person name="Zhou B.C."/>
            <person name="Zhang Y.Z."/>
        </authorList>
    </citation>
    <scope>NUCLEOTIDE SEQUENCE</scope>
    <source>
        <strain evidence="2">DSM 8771</strain>
    </source>
</reference>
<dbReference type="RefSeq" id="WP_010367588.1">
    <property type="nucleotide sequence ID" value="NZ_AHBZ03000017.1"/>
</dbReference>
<gene>
    <name evidence="2" type="ORF">PCIT_a4330</name>
</gene>
<feature type="transmembrane region" description="Helical" evidence="1">
    <location>
        <begin position="155"/>
        <end position="173"/>
    </location>
</feature>
<feature type="transmembrane region" description="Helical" evidence="1">
    <location>
        <begin position="6"/>
        <end position="24"/>
    </location>
</feature>
<protein>
    <submittedName>
        <fullName evidence="2">Uncharacterized protein</fullName>
    </submittedName>
</protein>
<evidence type="ECO:0000313" key="3">
    <source>
        <dbReference type="Proteomes" id="UP000016487"/>
    </source>
</evidence>
<comment type="caution">
    <text evidence="2">The sequence shown here is derived from an EMBL/GenBank/DDBJ whole genome shotgun (WGS) entry which is preliminary data.</text>
</comment>
<feature type="transmembrane region" description="Helical" evidence="1">
    <location>
        <begin position="193"/>
        <end position="218"/>
    </location>
</feature>
<dbReference type="EMBL" id="AHBZ03000017">
    <property type="protein sequence ID" value="KAF7771261.1"/>
    <property type="molecule type" value="Genomic_DNA"/>
</dbReference>
<sequence>MTHLKLFLVIAVTWVGCFFYSSVLDTPVQKLKFQPGSEFANTERVYTFEVPEDGSIMRFDVNGRLALQSWKSLELMVFGPDEQYLFTIKDELWAESGRDSDGSWTEYRDKIRISQRFPQKGQYTAVLYDEKGPHRTGSGSEYYFRITALKGDSSILTLWLWVLGIILACYVFYGSNYLENKNDYKNPYLDKSSVFSGVSSLTIILVVVLPAIVLCVLASHKSDEPINWVYVSSSHKSISSDRQMREHSLGSAGFRTSGSRGGK</sequence>
<organism evidence="2 3">
    <name type="scientific">Pseudoalteromonas citrea</name>
    <dbReference type="NCBI Taxonomy" id="43655"/>
    <lineage>
        <taxon>Bacteria</taxon>
        <taxon>Pseudomonadati</taxon>
        <taxon>Pseudomonadota</taxon>
        <taxon>Gammaproteobacteria</taxon>
        <taxon>Alteromonadales</taxon>
        <taxon>Pseudoalteromonadaceae</taxon>
        <taxon>Pseudoalteromonas</taxon>
    </lineage>
</organism>
<dbReference type="PROSITE" id="PS51257">
    <property type="entry name" value="PROKAR_LIPOPROTEIN"/>
    <property type="match status" value="1"/>
</dbReference>
<dbReference type="Proteomes" id="UP000016487">
    <property type="component" value="Unassembled WGS sequence"/>
</dbReference>
<keyword evidence="1" id="KW-1133">Transmembrane helix</keyword>
<keyword evidence="1" id="KW-0472">Membrane</keyword>